<keyword evidence="3" id="KW-1185">Reference proteome</keyword>
<evidence type="ECO:0000313" key="2">
    <source>
        <dbReference type="EMBL" id="CAG8442150.1"/>
    </source>
</evidence>
<sequence>MQSKLNTVQSKKSEQSRRSSSNNVGRRQLAISRRVNTYPYHRSKINNENNCYKCDQSDDFINSLSTRIARIESLVDDLSKTVKAATPTQKTGHSPLSALDSVNLSKMSIDELLRYSSQLGIRLFGNLDKEKKSSIKIEQKESKDKF</sequence>
<evidence type="ECO:0000256" key="1">
    <source>
        <dbReference type="SAM" id="MobiDB-lite"/>
    </source>
</evidence>
<reference evidence="2" key="1">
    <citation type="submission" date="2021-06" db="EMBL/GenBank/DDBJ databases">
        <authorList>
            <person name="Kallberg Y."/>
            <person name="Tangrot J."/>
            <person name="Rosling A."/>
        </authorList>
    </citation>
    <scope>NUCLEOTIDE SEQUENCE</scope>
    <source>
        <strain evidence="2">87-6 pot B 2015</strain>
    </source>
</reference>
<name>A0A9N8V9G7_FUNMO</name>
<protein>
    <submittedName>
        <fullName evidence="2">8355_t:CDS:1</fullName>
    </submittedName>
</protein>
<accession>A0A9N8V9G7</accession>
<feature type="region of interest" description="Disordered" evidence="1">
    <location>
        <begin position="1"/>
        <end position="32"/>
    </location>
</feature>
<feature type="compositionally biased region" description="Low complexity" evidence="1">
    <location>
        <begin position="18"/>
        <end position="27"/>
    </location>
</feature>
<dbReference type="Proteomes" id="UP000789375">
    <property type="component" value="Unassembled WGS sequence"/>
</dbReference>
<proteinExistence type="predicted"/>
<gene>
    <name evidence="2" type="ORF">FMOSSE_LOCUS897</name>
</gene>
<evidence type="ECO:0000313" key="3">
    <source>
        <dbReference type="Proteomes" id="UP000789375"/>
    </source>
</evidence>
<organism evidence="2 3">
    <name type="scientific">Funneliformis mosseae</name>
    <name type="common">Endomycorrhizal fungus</name>
    <name type="synonym">Glomus mosseae</name>
    <dbReference type="NCBI Taxonomy" id="27381"/>
    <lineage>
        <taxon>Eukaryota</taxon>
        <taxon>Fungi</taxon>
        <taxon>Fungi incertae sedis</taxon>
        <taxon>Mucoromycota</taxon>
        <taxon>Glomeromycotina</taxon>
        <taxon>Glomeromycetes</taxon>
        <taxon>Glomerales</taxon>
        <taxon>Glomeraceae</taxon>
        <taxon>Funneliformis</taxon>
    </lineage>
</organism>
<comment type="caution">
    <text evidence="2">The sequence shown here is derived from an EMBL/GenBank/DDBJ whole genome shotgun (WGS) entry which is preliminary data.</text>
</comment>
<dbReference type="AlphaFoldDB" id="A0A9N8V9G7"/>
<dbReference type="EMBL" id="CAJVPP010000094">
    <property type="protein sequence ID" value="CAG8442150.1"/>
    <property type="molecule type" value="Genomic_DNA"/>
</dbReference>